<feature type="transmembrane region" description="Helical" evidence="6">
    <location>
        <begin position="283"/>
        <end position="304"/>
    </location>
</feature>
<feature type="transmembrane region" description="Helical" evidence="6">
    <location>
        <begin position="411"/>
        <end position="436"/>
    </location>
</feature>
<organism evidence="8 9">
    <name type="scientific">Pycnococcus provasolii</name>
    <dbReference type="NCBI Taxonomy" id="41880"/>
    <lineage>
        <taxon>Eukaryota</taxon>
        <taxon>Viridiplantae</taxon>
        <taxon>Chlorophyta</taxon>
        <taxon>Pseudoscourfieldiophyceae</taxon>
        <taxon>Pseudoscourfieldiales</taxon>
        <taxon>Pycnococcaceae</taxon>
        <taxon>Pycnococcus</taxon>
    </lineage>
</organism>
<gene>
    <name evidence="8" type="ORF">PPROV_000326200</name>
</gene>
<sequence>MILYPYCVGRLGYLGAAFALIFWWSFVIYIEILVSRAYCRAAVAHPKAETLGDLGEAIYGKLGRMLLEIFQQANMWLWLPVATVFIADSIRSVVLTAFGTSSDNLRDGFNCHLTWLGITLAFELVLVQFIENFREAGWLAIVSLIFIVAKLGLFALDGVMERRAHGPLEDQMQPRLFGHSAAPTAATDEAMWVEVLNALTILSYSFLPIFIHVELQSEMQKPQEYEKALLIAVTMTALAYLGAGYIAVSLGGWDTTYPITKAPDRPLQYGMSYPPASIPTNIFVIYATLLDYVIAHLAIAKNLLSKSFTSMPSTSGELTTHQHEIASWLHRRFRWLLCSIGPWLLNAALALAVPIFSSLVSFLTGLTGPSTQIVIPALILLLASVRHDDVVDDNENENDDDNKHKTSTTRWCYHTSLIVCMIFGIAACAVALTAAAGGLSMIRFINHGDGTRNFFCS</sequence>
<evidence type="ECO:0000256" key="2">
    <source>
        <dbReference type="ARBA" id="ARBA00022692"/>
    </source>
</evidence>
<evidence type="ECO:0000259" key="7">
    <source>
        <dbReference type="Pfam" id="PF01490"/>
    </source>
</evidence>
<evidence type="ECO:0000313" key="8">
    <source>
        <dbReference type="EMBL" id="GHP04508.1"/>
    </source>
</evidence>
<evidence type="ECO:0000256" key="4">
    <source>
        <dbReference type="ARBA" id="ARBA00022989"/>
    </source>
</evidence>
<dbReference type="Proteomes" id="UP000660262">
    <property type="component" value="Unassembled WGS sequence"/>
</dbReference>
<evidence type="ECO:0000313" key="9">
    <source>
        <dbReference type="Proteomes" id="UP000660262"/>
    </source>
</evidence>
<feature type="transmembrane region" description="Helical" evidence="6">
    <location>
        <begin position="12"/>
        <end position="30"/>
    </location>
</feature>
<feature type="transmembrane region" description="Helical" evidence="6">
    <location>
        <begin position="335"/>
        <end position="356"/>
    </location>
</feature>
<evidence type="ECO:0000256" key="5">
    <source>
        <dbReference type="ARBA" id="ARBA00023136"/>
    </source>
</evidence>
<keyword evidence="2 6" id="KW-0812">Transmembrane</keyword>
<dbReference type="GO" id="GO:0016020">
    <property type="term" value="C:membrane"/>
    <property type="evidence" value="ECO:0007669"/>
    <property type="project" value="UniProtKB-SubCell"/>
</dbReference>
<accession>A0A830HCM9</accession>
<feature type="transmembrane region" description="Helical" evidence="6">
    <location>
        <begin position="362"/>
        <end position="383"/>
    </location>
</feature>
<dbReference type="EMBL" id="BNJQ01000008">
    <property type="protein sequence ID" value="GHP04508.1"/>
    <property type="molecule type" value="Genomic_DNA"/>
</dbReference>
<evidence type="ECO:0000256" key="3">
    <source>
        <dbReference type="ARBA" id="ARBA00022970"/>
    </source>
</evidence>
<keyword evidence="9" id="KW-1185">Reference proteome</keyword>
<name>A0A830HCM9_9CHLO</name>
<dbReference type="Pfam" id="PF01490">
    <property type="entry name" value="Aa_trans"/>
    <property type="match status" value="1"/>
</dbReference>
<keyword evidence="4 6" id="KW-1133">Transmembrane helix</keyword>
<feature type="transmembrane region" description="Helical" evidence="6">
    <location>
        <begin position="110"/>
        <end position="130"/>
    </location>
</feature>
<dbReference type="OrthoDB" id="655540at2759"/>
<keyword evidence="3" id="KW-0813">Transport</keyword>
<feature type="transmembrane region" description="Helical" evidence="6">
    <location>
        <begin position="136"/>
        <end position="156"/>
    </location>
</feature>
<dbReference type="PANTHER" id="PTHR22950:SF461">
    <property type="entry name" value="AMINO ACID TRANSPORTER TRANSMEMBRANE DOMAIN-CONTAINING PROTEIN"/>
    <property type="match status" value="1"/>
</dbReference>
<dbReference type="AlphaFoldDB" id="A0A830HCM9"/>
<comment type="subcellular location">
    <subcellularLocation>
        <location evidence="1">Membrane</location>
        <topology evidence="1">Multi-pass membrane protein</topology>
    </subcellularLocation>
</comment>
<keyword evidence="5 6" id="KW-0472">Membrane</keyword>
<evidence type="ECO:0000256" key="6">
    <source>
        <dbReference type="SAM" id="Phobius"/>
    </source>
</evidence>
<comment type="caution">
    <text evidence="8">The sequence shown here is derived from an EMBL/GenBank/DDBJ whole genome shotgun (WGS) entry which is preliminary data.</text>
</comment>
<dbReference type="GO" id="GO:0015179">
    <property type="term" value="F:L-amino acid transmembrane transporter activity"/>
    <property type="evidence" value="ECO:0007669"/>
    <property type="project" value="TreeGrafter"/>
</dbReference>
<feature type="domain" description="Amino acid transporter transmembrane" evidence="7">
    <location>
        <begin position="4"/>
        <end position="381"/>
    </location>
</feature>
<feature type="transmembrane region" description="Helical" evidence="6">
    <location>
        <begin position="75"/>
        <end position="98"/>
    </location>
</feature>
<proteinExistence type="predicted"/>
<reference evidence="8" key="1">
    <citation type="submission" date="2020-10" db="EMBL/GenBank/DDBJ databases">
        <title>Unveiling of a novel bifunctional photoreceptor, Dualchrome1, isolated from a cosmopolitan green alga.</title>
        <authorList>
            <person name="Suzuki S."/>
            <person name="Kawachi M."/>
        </authorList>
    </citation>
    <scope>NUCLEOTIDE SEQUENCE</scope>
    <source>
        <strain evidence="8">NIES 2893</strain>
    </source>
</reference>
<keyword evidence="3" id="KW-0029">Amino-acid transport</keyword>
<dbReference type="InterPro" id="IPR013057">
    <property type="entry name" value="AA_transpt_TM"/>
</dbReference>
<dbReference type="PANTHER" id="PTHR22950">
    <property type="entry name" value="AMINO ACID TRANSPORTER"/>
    <property type="match status" value="1"/>
</dbReference>
<evidence type="ECO:0000256" key="1">
    <source>
        <dbReference type="ARBA" id="ARBA00004141"/>
    </source>
</evidence>
<feature type="transmembrane region" description="Helical" evidence="6">
    <location>
        <begin position="228"/>
        <end position="248"/>
    </location>
</feature>
<protein>
    <recommendedName>
        <fullName evidence="7">Amino acid transporter transmembrane domain-containing protein</fullName>
    </recommendedName>
</protein>